<feature type="compositionally biased region" description="Basic and acidic residues" evidence="1">
    <location>
        <begin position="1486"/>
        <end position="1497"/>
    </location>
</feature>
<sequence length="2137" mass="234897">MQYQTFLSGVEALLLEEFRTLGQARVDAINPQDRTDLASDALYKRVLTGLHTIARQAPETLLNGLLAWRKAAIEQVERADDPYLLRKRLAAECMFLEAAYEVIDPGAARLSEKHLQALEKLAFDWVIRKEAYVGMQYAGQPEVINARNQVVMHCGRLIGCLSEIHLKHISSRFFQEVDKRMKSEKPGDRNELLQLCEGLHHLKLPMHTSAQVKEVTDFLERGHPLNYVAPIRKSLIQHAFCDMLVAVMGPCVLADLPRRVEGDIEVAIINKWYVTVERVRGDIEKWTLRQSKHASHGWPLVTFMTCLLDNSRFLSHIEGLVDTLHRQLKDKLQRTLVLPWLWQVIHSYLVRFAATASRDRLHRWLEKAVRPVLTGLKKSSFFTFPQQLETVRSIVVIVAYKVPEWGLGSVIVELMMAESANWEACLIGLRALLIILVNAPRAGAPEAEMLQSMDTSGVEGSPQSQELLAMLRSNKAPLDAYQVPKALRGVSLALSRILQTCDKQFGFFTIPRGATDVIPRENKSQAGLSVFGLALRVVPYVRPDHWAAGERLAQDLPGYTINQESNIRQLAREAMHRVIRGLPDMRNTLLLGQAAFISRLPEEYPELLREALKLLIALMADWVSILDEIARGEITEQVSGSALTFDRARVEGMSLSCMCSLNESVRVAALEALGAASVLDKALRTTRMNSSGAAAQEPAPMYVGEVIAEMGGEHAQRTVWDFGMWAALWRDWRAQEEDSLEFEDVMKRTRTAEDHARWARCLGEVAKSAAPLCPSAARAACQEVCTQLQVLLPRDSGNARQSLSADAASETTSRADLLRNFACLACAIPPTVLAGTAAVVQQQRELLHSLASIIRYGPESQQQVAVTALGNCCPQLYESMCGELHHLQDDYQGDRTRSIRGRVRKEDIRALVAQTYATMAAGMPPGTLRSSQALRGRLLDFASDTLRYLATSTTAENFVEALQLRYNLAIVVRALALELGHAPQLSAFPAQSRRAYFDTLAMWCKDGTEESSGRIVGENGRALQSIRGRLKDLDGMRVAEQELSLSFDYLEHAARMGMAALMLGPGFDTDMRRPTARIFSWIARLLSDRPSPLPVNPATASLGPSRAAVARSALRNLLSSNPDLADVFVDQCYEQLVEAASGGVTRLYFQVLAEVNATQQLNVARPIMLSLVLHKIVDSSQEVRDDALHMMGMLSRNWEGSVNAAVEGVVIGNLQDSCQQFQYQLSAKIAREHPEVSEELCVEMMTRQLAATGKSGLQHQVLSCLVPWMLNLVLSPRWKGTWMERLLKSMYFVTLQHGAAAAYEIERLWTTLASNKNNIAPILEFLISLGLQEIHAGDYDKTDGYLNVGKRISLFLARSSAQHTIDTLVWEIKKMRDDDDALSTPKGAHNSGAVQFHHARPQLKRQASILQTATSLHSFQHSHSHTHSGSSIPLPEPLAALQQHLSHGVQNLVAIPGIIVPDFVQGTAGEIGNLLSGNLRKVGDRLRSVSQRSDHSRSLSVSTPASGPGTVNGNNLQSILASAANSRRTSYGTYTQPPSPVARGALTRSEVALCLLAEVAWEHDEDLRLHIPELLHASVITLDSPEALVSRHALLAITHLLYSLSVRNLELSRAGGAMVPEYEHVRSLIQHLQAMRGRRLWAYEDCTLIQPQLPSAESLRQLVGAMLSSIFFEKELREKWAACALDWIRVAHSRHLSCRSQQVFRALRPRASGEACSALLACLHKCLACDPPSLALDVAVDVILTLQEMVDAMQPGELVVFPRLLLATIALLPLSYVHLFLLALDLLSKILQQLDMTDFTVQNVLLATVIPSAPAQTTSKAGTPWELGMGLLPDQGLLAVQQLLIKGLYRPETEIATIEVMTQLVDQIAQLRPAPPRHSVSLLNAAGGVDMRGGSKGLSALLGPVEAQLAISLFSLLPWLCAHFRFSVHTRLASLCILAHANACRAIGFATLAEALLLLSASSKAELSELLSHIAPALCAALFARYAKLGLRRIMETLKRGEESLHQPALSLLLAILQSPRLDIAPLAALASDPTLFQPLATLMQGPLHTPALQALDALASFQALEEGMGAYSDMDAYDQADSLGVAGDGAKTACSALERLGDGWGPGGGGKKLWRGLQLLPFLDGSTLGGQEQDFG</sequence>
<protein>
    <recommendedName>
        <fullName evidence="7">Non-specific serine/threonine protein kinase</fullName>
    </recommendedName>
</protein>
<proteinExistence type="predicted"/>
<gene>
    <name evidence="5" type="ORF">WJX73_001578</name>
</gene>
<evidence type="ECO:0000259" key="4">
    <source>
        <dbReference type="Pfam" id="PF14228"/>
    </source>
</evidence>
<dbReference type="GO" id="GO:0000902">
    <property type="term" value="P:cell morphogenesis"/>
    <property type="evidence" value="ECO:0007669"/>
    <property type="project" value="InterPro"/>
</dbReference>
<evidence type="ECO:0000259" key="2">
    <source>
        <dbReference type="Pfam" id="PF14222"/>
    </source>
</evidence>
<evidence type="ECO:0000313" key="5">
    <source>
        <dbReference type="EMBL" id="KAK9812057.1"/>
    </source>
</evidence>
<organism evidence="5 6">
    <name type="scientific">Symbiochloris irregularis</name>
    <dbReference type="NCBI Taxonomy" id="706552"/>
    <lineage>
        <taxon>Eukaryota</taxon>
        <taxon>Viridiplantae</taxon>
        <taxon>Chlorophyta</taxon>
        <taxon>core chlorophytes</taxon>
        <taxon>Trebouxiophyceae</taxon>
        <taxon>Trebouxiales</taxon>
        <taxon>Trebouxiaceae</taxon>
        <taxon>Symbiochloris</taxon>
    </lineage>
</organism>
<feature type="domain" description="Cell morphogenesis protein C-terminal" evidence="3">
    <location>
        <begin position="1900"/>
        <end position="2061"/>
    </location>
</feature>
<dbReference type="Pfam" id="PF14225">
    <property type="entry name" value="MOR2-PAG1_C"/>
    <property type="match status" value="2"/>
</dbReference>
<comment type="caution">
    <text evidence="5">The sequence shown here is derived from an EMBL/GenBank/DDBJ whole genome shotgun (WGS) entry which is preliminary data.</text>
</comment>
<name>A0AAW1PTB4_9CHLO</name>
<feature type="domain" description="Cell morphogenesis central region" evidence="4">
    <location>
        <begin position="645"/>
        <end position="1732"/>
    </location>
</feature>
<evidence type="ECO:0000259" key="3">
    <source>
        <dbReference type="Pfam" id="PF14225"/>
    </source>
</evidence>
<keyword evidence="6" id="KW-1185">Reference proteome</keyword>
<dbReference type="Pfam" id="PF14222">
    <property type="entry name" value="MOR2-PAG1_N"/>
    <property type="match status" value="1"/>
</dbReference>
<dbReference type="InterPro" id="IPR025614">
    <property type="entry name" value="Cell_morpho_N"/>
</dbReference>
<evidence type="ECO:0008006" key="7">
    <source>
        <dbReference type="Google" id="ProtNLM"/>
    </source>
</evidence>
<evidence type="ECO:0000313" key="6">
    <source>
        <dbReference type="Proteomes" id="UP001465755"/>
    </source>
</evidence>
<dbReference type="GO" id="GO:0030427">
    <property type="term" value="C:site of polarized growth"/>
    <property type="evidence" value="ECO:0007669"/>
    <property type="project" value="TreeGrafter"/>
</dbReference>
<reference evidence="5 6" key="1">
    <citation type="journal article" date="2024" name="Nat. Commun.">
        <title>Phylogenomics reveals the evolutionary origins of lichenization in chlorophyte algae.</title>
        <authorList>
            <person name="Puginier C."/>
            <person name="Libourel C."/>
            <person name="Otte J."/>
            <person name="Skaloud P."/>
            <person name="Haon M."/>
            <person name="Grisel S."/>
            <person name="Petersen M."/>
            <person name="Berrin J.G."/>
            <person name="Delaux P.M."/>
            <person name="Dal Grande F."/>
            <person name="Keller J."/>
        </authorList>
    </citation>
    <scope>NUCLEOTIDE SEQUENCE [LARGE SCALE GENOMIC DNA]</scope>
    <source>
        <strain evidence="5 6">SAG 2036</strain>
    </source>
</reference>
<dbReference type="SUPFAM" id="SSF48371">
    <property type="entry name" value="ARM repeat"/>
    <property type="match status" value="1"/>
</dbReference>
<feature type="region of interest" description="Disordered" evidence="1">
    <location>
        <begin position="1486"/>
        <end position="1514"/>
    </location>
</feature>
<dbReference type="Pfam" id="PF14228">
    <property type="entry name" value="MOR2-PAG1_mid"/>
    <property type="match status" value="1"/>
</dbReference>
<dbReference type="InterPro" id="IPR025481">
    <property type="entry name" value="Cell_Morphogen_C"/>
</dbReference>
<dbReference type="EMBL" id="JALJOQ010000009">
    <property type="protein sequence ID" value="KAK9812057.1"/>
    <property type="molecule type" value="Genomic_DNA"/>
</dbReference>
<dbReference type="PANTHER" id="PTHR12295">
    <property type="entry name" value="FURRY-RELATED"/>
    <property type="match status" value="1"/>
</dbReference>
<dbReference type="PANTHER" id="PTHR12295:SF30">
    <property type="entry name" value="PROTEIN FURRY"/>
    <property type="match status" value="1"/>
</dbReference>
<dbReference type="InterPro" id="IPR029473">
    <property type="entry name" value="MOR2-PAG1_mid"/>
</dbReference>
<evidence type="ECO:0000256" key="1">
    <source>
        <dbReference type="SAM" id="MobiDB-lite"/>
    </source>
</evidence>
<dbReference type="InterPro" id="IPR016024">
    <property type="entry name" value="ARM-type_fold"/>
</dbReference>
<feature type="domain" description="Cell morphogenesis protein C-terminal" evidence="3">
    <location>
        <begin position="1762"/>
        <end position="1866"/>
    </location>
</feature>
<dbReference type="InterPro" id="IPR039867">
    <property type="entry name" value="Furry/Tao3/Mor2"/>
</dbReference>
<accession>A0AAW1PTB4</accession>
<dbReference type="Proteomes" id="UP001465755">
    <property type="component" value="Unassembled WGS sequence"/>
</dbReference>
<feature type="compositionally biased region" description="Polar residues" evidence="1">
    <location>
        <begin position="1498"/>
        <end position="1514"/>
    </location>
</feature>
<feature type="domain" description="Cell morphogenesis protein N-terminal" evidence="2">
    <location>
        <begin position="86"/>
        <end position="623"/>
    </location>
</feature>
<dbReference type="GO" id="GO:0005938">
    <property type="term" value="C:cell cortex"/>
    <property type="evidence" value="ECO:0007669"/>
    <property type="project" value="TreeGrafter"/>
</dbReference>